<evidence type="ECO:0000313" key="1">
    <source>
        <dbReference type="Proteomes" id="UP000790787"/>
    </source>
</evidence>
<reference evidence="2" key="2">
    <citation type="submission" date="2025-08" db="UniProtKB">
        <authorList>
            <consortium name="RefSeq"/>
        </authorList>
    </citation>
    <scope>IDENTIFICATION</scope>
    <source>
        <tissue evidence="2">Leaf</tissue>
    </source>
</reference>
<proteinExistence type="predicted"/>
<organism evidence="1 2">
    <name type="scientific">Nicotiana tabacum</name>
    <name type="common">Common tobacco</name>
    <dbReference type="NCBI Taxonomy" id="4097"/>
    <lineage>
        <taxon>Eukaryota</taxon>
        <taxon>Viridiplantae</taxon>
        <taxon>Streptophyta</taxon>
        <taxon>Embryophyta</taxon>
        <taxon>Tracheophyta</taxon>
        <taxon>Spermatophyta</taxon>
        <taxon>Magnoliopsida</taxon>
        <taxon>eudicotyledons</taxon>
        <taxon>Gunneridae</taxon>
        <taxon>Pentapetalae</taxon>
        <taxon>asterids</taxon>
        <taxon>lamiids</taxon>
        <taxon>Solanales</taxon>
        <taxon>Solanaceae</taxon>
        <taxon>Nicotianoideae</taxon>
        <taxon>Nicotianeae</taxon>
        <taxon>Nicotiana</taxon>
    </lineage>
</organism>
<accession>A0AC58TDN8</accession>
<protein>
    <submittedName>
        <fullName evidence="2">Uncharacterized protein LOC142173622</fullName>
    </submittedName>
</protein>
<sequence length="682" mass="77393">MKDDESIQDMHTRFTSIINELHSLGETIPRNKLVRKILTVLPSSWESKVNAITEAKDLHTLTIYELVDNLKTYEIKKKKENERREPKREKNLVLKTDNNDSSGEDSDMAYLTRRFHKMVRSNGGIPKRGSSSKPKNMTSVINVPKRNPVPDKCFKRKNAADNVVKKALAAWGESSSESEKENDHGDSSMMAVESEATEYDSIFSLMDHLLNDKDTLTVELREAEQTRDDLVIIVVDLKETIENLKKEKDALDEKIAHIEHERDDLMVAVVDLKETFECVRKEKEVLAERVANIEHERDDLLVVVVDLKETIGEPKIESRLENSQKGKEGTVKGSSLQCLLSVFQICDKGNKVEFVSKICTVTNIVTGEVVLVAKGYKNIYVADLESLQNGDLNCLSAIDDDAELWHRRSGHASFTLLNKLVRKDLVHGLPKSSFKDHKVTKDETFEVFVAFVKRIQVKMGNNVACIRRVDQDGEPLFILGEVIDMENGKADMMSHVKESIQGTPLAEVRSSQEPQSDIPGSSTKEIQVPNWKHKSSHPLDNIITPLDSSVQTRSKARNSLAFSAFLSQIEPKNFKEALKDADWITAIQEELHQFERNKEEGIDYDETFAPVARMEVIRILIAFASHIEFTLFQMDVKSAFLNGYLKEEVYVKQPPGFESHEYPEHVFKLDNALYGLKQAPRA</sequence>
<reference evidence="1" key="1">
    <citation type="journal article" date="2014" name="Nat. Commun.">
        <title>The tobacco genome sequence and its comparison with those of tomato and potato.</title>
        <authorList>
            <person name="Sierro N."/>
            <person name="Battey J.N."/>
            <person name="Ouadi S."/>
            <person name="Bakaher N."/>
            <person name="Bovet L."/>
            <person name="Willig A."/>
            <person name="Goepfert S."/>
            <person name="Peitsch M.C."/>
            <person name="Ivanov N.V."/>
        </authorList>
    </citation>
    <scope>NUCLEOTIDE SEQUENCE [LARGE SCALE GENOMIC DNA]</scope>
</reference>
<dbReference type="RefSeq" id="XP_075095347.1">
    <property type="nucleotide sequence ID" value="XM_075239246.1"/>
</dbReference>
<gene>
    <name evidence="2" type="primary">LOC142173622</name>
</gene>
<evidence type="ECO:0000313" key="2">
    <source>
        <dbReference type="RefSeq" id="XP_075095347.1"/>
    </source>
</evidence>
<name>A0AC58TDN8_TOBAC</name>
<keyword evidence="1" id="KW-1185">Reference proteome</keyword>
<dbReference type="Proteomes" id="UP000790787">
    <property type="component" value="Chromosome 19"/>
</dbReference>